<protein>
    <recommendedName>
        <fullName evidence="2">dUTP diphosphatase</fullName>
        <ecNumber evidence="2">3.6.1.23</ecNumber>
    </recommendedName>
</protein>
<accession>A0A8S5T315</accession>
<dbReference type="InterPro" id="IPR036157">
    <property type="entry name" value="dUTPase-like_sf"/>
</dbReference>
<dbReference type="GO" id="GO:0006226">
    <property type="term" value="P:dUMP biosynthetic process"/>
    <property type="evidence" value="ECO:0007669"/>
    <property type="project" value="InterPro"/>
</dbReference>
<dbReference type="CDD" id="cd07557">
    <property type="entry name" value="trimeric_dUTPase"/>
    <property type="match status" value="1"/>
</dbReference>
<sequence length="147" mass="16415">MRKFEVVTGYEDVAKIPTRNDTGSCGYDFHITRNYDTYIKPQETVYFETGIKACFPEDEVLMMYVRSSMGFKQQLVLSNGTGIIDSSYYNNTDNEGHIHIAITNIGNKTQVIPPMAKIAQGIFMKYFTTDDDNPTGTRVGGIGSTGK</sequence>
<comment type="similarity">
    <text evidence="1">Belongs to the dUTPase family.</text>
</comment>
<evidence type="ECO:0000313" key="6">
    <source>
        <dbReference type="EMBL" id="DAF57403.1"/>
    </source>
</evidence>
<dbReference type="EC" id="3.6.1.23" evidence="2"/>
<dbReference type="GO" id="GO:0004170">
    <property type="term" value="F:dUTP diphosphatase activity"/>
    <property type="evidence" value="ECO:0007669"/>
    <property type="project" value="UniProtKB-EC"/>
</dbReference>
<dbReference type="InterPro" id="IPR008181">
    <property type="entry name" value="dUTPase"/>
</dbReference>
<keyword evidence="4" id="KW-0546">Nucleotide metabolism</keyword>
<proteinExistence type="inferred from homology"/>
<evidence type="ECO:0000256" key="4">
    <source>
        <dbReference type="ARBA" id="ARBA00023080"/>
    </source>
</evidence>
<evidence type="ECO:0000256" key="2">
    <source>
        <dbReference type="ARBA" id="ARBA00012379"/>
    </source>
</evidence>
<dbReference type="InterPro" id="IPR033704">
    <property type="entry name" value="dUTPase_trimeric"/>
</dbReference>
<dbReference type="GO" id="GO:0046081">
    <property type="term" value="P:dUTP catabolic process"/>
    <property type="evidence" value="ECO:0007669"/>
    <property type="project" value="InterPro"/>
</dbReference>
<dbReference type="PANTHER" id="PTHR11241">
    <property type="entry name" value="DEOXYURIDINE 5'-TRIPHOSPHATE NUCLEOTIDOHYDROLASE"/>
    <property type="match status" value="1"/>
</dbReference>
<organism evidence="6">
    <name type="scientific">Myoviridae sp. ctqfO1</name>
    <dbReference type="NCBI Taxonomy" id="2827710"/>
    <lineage>
        <taxon>Viruses</taxon>
        <taxon>Duplodnaviria</taxon>
        <taxon>Heunggongvirae</taxon>
        <taxon>Uroviricota</taxon>
        <taxon>Caudoviricetes</taxon>
    </lineage>
</organism>
<dbReference type="EMBL" id="BK032734">
    <property type="protein sequence ID" value="DAF57403.1"/>
    <property type="molecule type" value="Genomic_DNA"/>
</dbReference>
<dbReference type="Pfam" id="PF00692">
    <property type="entry name" value="dUTPase"/>
    <property type="match status" value="1"/>
</dbReference>
<dbReference type="Gene3D" id="2.70.40.10">
    <property type="match status" value="1"/>
</dbReference>
<dbReference type="InterPro" id="IPR029054">
    <property type="entry name" value="dUTPase-like"/>
</dbReference>
<evidence type="ECO:0000256" key="3">
    <source>
        <dbReference type="ARBA" id="ARBA00022801"/>
    </source>
</evidence>
<reference evidence="6" key="1">
    <citation type="journal article" date="2021" name="Proc. Natl. Acad. Sci. U.S.A.">
        <title>A Catalog of Tens of Thousands of Viruses from Human Metagenomes Reveals Hidden Associations with Chronic Diseases.</title>
        <authorList>
            <person name="Tisza M.J."/>
            <person name="Buck C.B."/>
        </authorList>
    </citation>
    <scope>NUCLEOTIDE SEQUENCE</scope>
    <source>
        <strain evidence="6">CtqfO1</strain>
    </source>
</reference>
<evidence type="ECO:0000259" key="5">
    <source>
        <dbReference type="Pfam" id="PF00692"/>
    </source>
</evidence>
<dbReference type="PANTHER" id="PTHR11241:SF0">
    <property type="entry name" value="DEOXYURIDINE 5'-TRIPHOSPHATE NUCLEOTIDOHYDROLASE"/>
    <property type="match status" value="1"/>
</dbReference>
<evidence type="ECO:0000256" key="1">
    <source>
        <dbReference type="ARBA" id="ARBA00006581"/>
    </source>
</evidence>
<dbReference type="SUPFAM" id="SSF51283">
    <property type="entry name" value="dUTPase-like"/>
    <property type="match status" value="1"/>
</dbReference>
<feature type="domain" description="dUTPase-like" evidence="5">
    <location>
        <begin position="14"/>
        <end position="146"/>
    </location>
</feature>
<name>A0A8S5T315_9CAUD</name>
<keyword evidence="3" id="KW-0378">Hydrolase</keyword>
<dbReference type="GO" id="GO:0000287">
    <property type="term" value="F:magnesium ion binding"/>
    <property type="evidence" value="ECO:0007669"/>
    <property type="project" value="InterPro"/>
</dbReference>